<dbReference type="InterPro" id="IPR018108">
    <property type="entry name" value="MCP_transmembrane"/>
</dbReference>
<comment type="subcellular location">
    <subcellularLocation>
        <location evidence="2">Cytoplasmic vesicle</location>
        <location evidence="2">COPI-coated vesicle membrane</location>
        <topology evidence="2">Peripheral membrane protein</topology>
        <orientation evidence="2">Cytoplasmic side</orientation>
    </subcellularLocation>
    <subcellularLocation>
        <location evidence="1">Golgi apparatus membrane</location>
        <topology evidence="1">Peripheral membrane protein</topology>
        <orientation evidence="1">Cytoplasmic side</orientation>
    </subcellularLocation>
    <subcellularLocation>
        <location evidence="3">Mitochondrion inner membrane</location>
        <topology evidence="3">Multi-pass membrane protein</topology>
    </subcellularLocation>
</comment>
<evidence type="ECO:0000256" key="14">
    <source>
        <dbReference type="ARBA" id="ARBA00022892"/>
    </source>
</evidence>
<dbReference type="FunFam" id="1.10.238.10:FF:000028">
    <property type="entry name" value="Putative calcium-binding mitochondrial carrier protein scamc-2"/>
    <property type="match status" value="1"/>
</dbReference>
<dbReference type="Pfam" id="PF13499">
    <property type="entry name" value="EF-hand_7"/>
    <property type="match status" value="2"/>
</dbReference>
<evidence type="ECO:0000256" key="11">
    <source>
        <dbReference type="ARBA" id="ARBA00022723"/>
    </source>
</evidence>
<dbReference type="SUPFAM" id="SSF47473">
    <property type="entry name" value="EF-hand"/>
    <property type="match status" value="1"/>
</dbReference>
<evidence type="ECO:0000256" key="8">
    <source>
        <dbReference type="ARBA" id="ARBA00022448"/>
    </source>
</evidence>
<keyword evidence="12" id="KW-0677">Repeat</keyword>
<dbReference type="InterPro" id="IPR006822">
    <property type="entry name" value="Coatomer_esu"/>
</dbReference>
<feature type="domain" description="EF-hand" evidence="22">
    <location>
        <begin position="102"/>
        <end position="137"/>
    </location>
</feature>
<dbReference type="FunFam" id="1.25.40.10:FF:000140">
    <property type="entry name" value="Coatomer subunit epsilon"/>
    <property type="match status" value="1"/>
</dbReference>
<evidence type="ECO:0000256" key="20">
    <source>
        <dbReference type="ARBA" id="ARBA00031602"/>
    </source>
</evidence>
<dbReference type="GO" id="GO:0005198">
    <property type="term" value="F:structural molecule activity"/>
    <property type="evidence" value="ECO:0007669"/>
    <property type="project" value="InterPro"/>
</dbReference>
<evidence type="ECO:0000259" key="22">
    <source>
        <dbReference type="PROSITE" id="PS50222"/>
    </source>
</evidence>
<dbReference type="GO" id="GO:0000139">
    <property type="term" value="C:Golgi membrane"/>
    <property type="evidence" value="ECO:0007669"/>
    <property type="project" value="UniProtKB-SubCell"/>
</dbReference>
<dbReference type="EMBL" id="JAROKS010000024">
    <property type="protein sequence ID" value="KAK1786754.1"/>
    <property type="molecule type" value="Genomic_DNA"/>
</dbReference>
<evidence type="ECO:0000256" key="19">
    <source>
        <dbReference type="ARBA" id="ARBA00025582"/>
    </source>
</evidence>
<keyword evidence="9" id="KW-0963">Cytoplasm</keyword>
<dbReference type="GO" id="GO:0030126">
    <property type="term" value="C:COPI vesicle coat"/>
    <property type="evidence" value="ECO:0007669"/>
    <property type="project" value="TreeGrafter"/>
</dbReference>
<comment type="similarity">
    <text evidence="4">Belongs to the mitochondrial carrier (TC 2.A.29) family.</text>
</comment>
<dbReference type="GO" id="GO:0006888">
    <property type="term" value="P:endoplasmic reticulum to Golgi vesicle-mediated transport"/>
    <property type="evidence" value="ECO:0007669"/>
    <property type="project" value="TreeGrafter"/>
</dbReference>
<dbReference type="GO" id="GO:0005743">
    <property type="term" value="C:mitochondrial inner membrane"/>
    <property type="evidence" value="ECO:0007669"/>
    <property type="project" value="UniProtKB-SubCell"/>
</dbReference>
<proteinExistence type="inferred from homology"/>
<evidence type="ECO:0000313" key="24">
    <source>
        <dbReference type="Proteomes" id="UP001239994"/>
    </source>
</evidence>
<feature type="repeat" description="Solcar" evidence="21">
    <location>
        <begin position="172"/>
        <end position="253"/>
    </location>
</feature>
<keyword evidence="15" id="KW-0653">Protein transport</keyword>
<dbReference type="GO" id="GO:0015031">
    <property type="term" value="P:protein transport"/>
    <property type="evidence" value="ECO:0007669"/>
    <property type="project" value="UniProtKB-KW"/>
</dbReference>
<protein>
    <recommendedName>
        <fullName evidence="7">Coatomer subunit epsilon</fullName>
    </recommendedName>
    <alternativeName>
        <fullName evidence="20">Epsilon-coat protein</fullName>
    </alternativeName>
</protein>
<evidence type="ECO:0000256" key="12">
    <source>
        <dbReference type="ARBA" id="ARBA00022737"/>
    </source>
</evidence>
<dbReference type="InterPro" id="IPR023395">
    <property type="entry name" value="MCP_dom_sf"/>
</dbReference>
<dbReference type="PANTHER" id="PTHR10805:SF0">
    <property type="entry name" value="COATOMER SUBUNIT EPSILON"/>
    <property type="match status" value="1"/>
</dbReference>
<feature type="domain" description="EF-hand" evidence="22">
    <location>
        <begin position="1"/>
        <end position="34"/>
    </location>
</feature>
<dbReference type="PROSITE" id="PS50222">
    <property type="entry name" value="EF_HAND_2"/>
    <property type="match status" value="3"/>
</dbReference>
<organism evidence="23 24">
    <name type="scientific">Electrophorus voltai</name>
    <dbReference type="NCBI Taxonomy" id="2609070"/>
    <lineage>
        <taxon>Eukaryota</taxon>
        <taxon>Metazoa</taxon>
        <taxon>Chordata</taxon>
        <taxon>Craniata</taxon>
        <taxon>Vertebrata</taxon>
        <taxon>Euteleostomi</taxon>
        <taxon>Actinopterygii</taxon>
        <taxon>Neopterygii</taxon>
        <taxon>Teleostei</taxon>
        <taxon>Ostariophysi</taxon>
        <taxon>Gymnotiformes</taxon>
        <taxon>Gymnotoidei</taxon>
        <taxon>Gymnotidae</taxon>
        <taxon>Electrophorus</taxon>
    </lineage>
</organism>
<evidence type="ECO:0000256" key="16">
    <source>
        <dbReference type="ARBA" id="ARBA00023034"/>
    </source>
</evidence>
<accession>A0AAD9DND8</accession>
<keyword evidence="13" id="KW-0106">Calcium</keyword>
<evidence type="ECO:0000256" key="21">
    <source>
        <dbReference type="PROSITE-ProRule" id="PRU00282"/>
    </source>
</evidence>
<dbReference type="Proteomes" id="UP001239994">
    <property type="component" value="Unassembled WGS sequence"/>
</dbReference>
<dbReference type="PROSITE" id="PS00018">
    <property type="entry name" value="EF_HAND_1"/>
    <property type="match status" value="1"/>
</dbReference>
<comment type="caution">
    <text evidence="23">The sequence shown here is derived from an EMBL/GenBank/DDBJ whole genome shotgun (WGS) entry which is preliminary data.</text>
</comment>
<keyword evidence="10 21" id="KW-0812">Transmembrane</keyword>
<evidence type="ECO:0000256" key="18">
    <source>
        <dbReference type="ARBA" id="ARBA00023329"/>
    </source>
</evidence>
<dbReference type="Gene3D" id="1.50.40.10">
    <property type="entry name" value="Mitochondrial carrier domain"/>
    <property type="match status" value="1"/>
</dbReference>
<dbReference type="PROSITE" id="PS50920">
    <property type="entry name" value="SOLCAR"/>
    <property type="match status" value="2"/>
</dbReference>
<dbReference type="CDD" id="cd00051">
    <property type="entry name" value="EFh"/>
    <property type="match status" value="2"/>
</dbReference>
<keyword evidence="8" id="KW-0813">Transport</keyword>
<evidence type="ECO:0000256" key="6">
    <source>
        <dbReference type="ARBA" id="ARBA00011775"/>
    </source>
</evidence>
<dbReference type="SUPFAM" id="SSF103506">
    <property type="entry name" value="Mitochondrial carrier"/>
    <property type="match status" value="1"/>
</dbReference>
<dbReference type="GO" id="GO:0005509">
    <property type="term" value="F:calcium ion binding"/>
    <property type="evidence" value="ECO:0007669"/>
    <property type="project" value="InterPro"/>
</dbReference>
<feature type="domain" description="EF-hand" evidence="22">
    <location>
        <begin position="66"/>
        <end position="101"/>
    </location>
</feature>
<evidence type="ECO:0000256" key="13">
    <source>
        <dbReference type="ARBA" id="ARBA00022837"/>
    </source>
</evidence>
<dbReference type="InterPro" id="IPR002048">
    <property type="entry name" value="EF_hand_dom"/>
</dbReference>
<evidence type="ECO:0000256" key="2">
    <source>
        <dbReference type="ARBA" id="ARBA00004347"/>
    </source>
</evidence>
<keyword evidence="17 21" id="KW-0472">Membrane</keyword>
<comment type="function">
    <text evidence="19">The coatomer is a cytosolic protein complex that binds to dilysine motifs and reversibly associates with Golgi non-clathrin-coated vesicles, which further mediate biosynthetic protein transport from the ER, via the Golgi up to the trans Golgi network. The coatomer complex is required for budding from Golgi membranes, and is essential for the retrograde Golgi-to-ER transport of dilysine-tagged proteins.</text>
</comment>
<evidence type="ECO:0000256" key="10">
    <source>
        <dbReference type="ARBA" id="ARBA00022692"/>
    </source>
</evidence>
<evidence type="ECO:0000313" key="23">
    <source>
        <dbReference type="EMBL" id="KAK1786754.1"/>
    </source>
</evidence>
<dbReference type="AlphaFoldDB" id="A0AAD9DND8"/>
<dbReference type="InterPro" id="IPR011990">
    <property type="entry name" value="TPR-like_helical_dom_sf"/>
</dbReference>
<evidence type="ECO:0000256" key="1">
    <source>
        <dbReference type="ARBA" id="ARBA00004255"/>
    </source>
</evidence>
<name>A0AAD9DND8_9TELE</name>
<dbReference type="InterPro" id="IPR002067">
    <property type="entry name" value="MCP"/>
</dbReference>
<dbReference type="Gene3D" id="1.10.238.10">
    <property type="entry name" value="EF-hand"/>
    <property type="match status" value="2"/>
</dbReference>
<dbReference type="PRINTS" id="PR00926">
    <property type="entry name" value="MITOCARRIER"/>
</dbReference>
<reference evidence="23" key="1">
    <citation type="submission" date="2023-03" db="EMBL/GenBank/DDBJ databases">
        <title>Electrophorus voltai genome.</title>
        <authorList>
            <person name="Bian C."/>
        </authorList>
    </citation>
    <scope>NUCLEOTIDE SEQUENCE</scope>
    <source>
        <strain evidence="23">CB-2022</strain>
        <tissue evidence="23">Muscle</tissue>
    </source>
</reference>
<keyword evidence="16" id="KW-0333">Golgi apparatus</keyword>
<dbReference type="GO" id="GO:0006891">
    <property type="term" value="P:intra-Golgi vesicle-mediated transport"/>
    <property type="evidence" value="ECO:0007669"/>
    <property type="project" value="TreeGrafter"/>
</dbReference>
<dbReference type="GO" id="GO:0006890">
    <property type="term" value="P:retrograde vesicle-mediated transport, Golgi to endoplasmic reticulum"/>
    <property type="evidence" value="ECO:0007669"/>
    <property type="project" value="InterPro"/>
</dbReference>
<feature type="non-terminal residue" evidence="23">
    <location>
        <position position="1"/>
    </location>
</feature>
<dbReference type="Pfam" id="PF04733">
    <property type="entry name" value="Coatomer_E"/>
    <property type="match status" value="1"/>
</dbReference>
<keyword evidence="11" id="KW-0479">Metal-binding</keyword>
<evidence type="ECO:0000256" key="3">
    <source>
        <dbReference type="ARBA" id="ARBA00004448"/>
    </source>
</evidence>
<evidence type="ECO:0000256" key="4">
    <source>
        <dbReference type="ARBA" id="ARBA00006375"/>
    </source>
</evidence>
<evidence type="ECO:0000256" key="7">
    <source>
        <dbReference type="ARBA" id="ARBA00015828"/>
    </source>
</evidence>
<keyword evidence="18" id="KW-0968">Cytoplasmic vesicle</keyword>
<evidence type="ECO:0000256" key="17">
    <source>
        <dbReference type="ARBA" id="ARBA00023136"/>
    </source>
</evidence>
<sequence>MDQFRCLFDKLDKNNDGFISVEELHNEMRRVGVVSVDEKAQIIVTNYDRNYDGRLDYQEFLSYMMDREKKWKIDFHALDKNKCGFIDQEDIIHLFKELGVAISKSNAERIIQMMDEDSSMTVDWEEFLHHVVINPVESIGELVCSWKHNLVFDVGESRCVPIVMAHDETDVSACRNFFLAAGMADAISRTVTAPIDRLKTQLQVYGSKAVSLGLRDLKPGGVRSMWQGNAVNVLKGTPQSTLQCFLYAKMRKQVLGERDYLSIEQRFGLGCVSGAVAHAAFYPLEVLKVRLNLQQAGAPHGLLGCALSICHSESPWAFYRGFKPSIMCMIPYAGVECAVHQSIMSWARRDPANCHDTKLLLFSFLAFACGQASSYPLAVIRTQQQAQETLNGMPSWQAHRHAVVSFAGSSRSMRSMGSWVFTVAWVPVSSGLCPVPCSTTSSSPKWKCGSPHICDTSGLDKELEKDLFLYRAYIAQRKYGVVLDDIKASSSEELKAVRMFADYLSNEARRSVVTRHTLRRDAIVAELDKKMSKSVDASNTTFLLMAASIYLHEMNTDAALRALHQGDSLECMAMTVQILLKLDRVDMARKELKKMQEQDEDATLTQLATAWVNLATGGEKLQDAFYIFQEMADKYSPTLILLNGQAACHMAQNKWDEAESVLQDALDKDSSHPETLINLIVLTQHLGKPPEVTNRYLSQLKDAHKSHPFIKDYLVK</sequence>
<dbReference type="SMART" id="SM00054">
    <property type="entry name" value="EFh"/>
    <property type="match status" value="4"/>
</dbReference>
<comment type="similarity">
    <text evidence="5">Belongs to the COPE family.</text>
</comment>
<gene>
    <name evidence="23" type="ORF">P4O66_017139</name>
</gene>
<dbReference type="Gene3D" id="1.25.40.10">
    <property type="entry name" value="Tetratricopeptide repeat domain"/>
    <property type="match status" value="1"/>
</dbReference>
<comment type="subunit">
    <text evidence="6">Oligomeric complex that consists of at least the alpha, beta, beta', gamma, delta, epsilon and zeta subunits.</text>
</comment>
<evidence type="ECO:0000256" key="15">
    <source>
        <dbReference type="ARBA" id="ARBA00022927"/>
    </source>
</evidence>
<dbReference type="SUPFAM" id="SSF48452">
    <property type="entry name" value="TPR-like"/>
    <property type="match status" value="1"/>
</dbReference>
<dbReference type="InterPro" id="IPR018247">
    <property type="entry name" value="EF_Hand_1_Ca_BS"/>
</dbReference>
<evidence type="ECO:0000256" key="5">
    <source>
        <dbReference type="ARBA" id="ARBA00008827"/>
    </source>
</evidence>
<dbReference type="InterPro" id="IPR011992">
    <property type="entry name" value="EF-hand-dom_pair"/>
</dbReference>
<keyword evidence="14" id="KW-0931">ER-Golgi transport</keyword>
<feature type="repeat" description="Solcar" evidence="21">
    <location>
        <begin position="261"/>
        <end position="346"/>
    </location>
</feature>
<dbReference type="Pfam" id="PF00153">
    <property type="entry name" value="Mito_carr"/>
    <property type="match status" value="2"/>
</dbReference>
<dbReference type="GO" id="GO:0055085">
    <property type="term" value="P:transmembrane transport"/>
    <property type="evidence" value="ECO:0007669"/>
    <property type="project" value="InterPro"/>
</dbReference>
<keyword evidence="24" id="KW-1185">Reference proteome</keyword>
<evidence type="ECO:0000256" key="9">
    <source>
        <dbReference type="ARBA" id="ARBA00022490"/>
    </source>
</evidence>
<dbReference type="PANTHER" id="PTHR10805">
    <property type="entry name" value="COATOMER SUBUNIT EPSILON"/>
    <property type="match status" value="1"/>
</dbReference>